<keyword evidence="6" id="KW-1185">Reference proteome</keyword>
<evidence type="ECO:0000313" key="6">
    <source>
        <dbReference type="Proteomes" id="UP000573499"/>
    </source>
</evidence>
<evidence type="ECO:0000259" key="3">
    <source>
        <dbReference type="Pfam" id="PF07167"/>
    </source>
</evidence>
<dbReference type="GO" id="GO:0042619">
    <property type="term" value="P:poly-hydroxybutyrate biosynthetic process"/>
    <property type="evidence" value="ECO:0007669"/>
    <property type="project" value="InterPro"/>
</dbReference>
<evidence type="ECO:0000256" key="2">
    <source>
        <dbReference type="ARBA" id="ARBA00023315"/>
    </source>
</evidence>
<accession>A0A7W2IM72</accession>
<dbReference type="Gene3D" id="3.40.50.1820">
    <property type="entry name" value="alpha/beta hydrolase"/>
    <property type="match status" value="1"/>
</dbReference>
<dbReference type="InterPro" id="IPR051321">
    <property type="entry name" value="PHA/PHB_synthase"/>
</dbReference>
<dbReference type="InterPro" id="IPR010941">
    <property type="entry name" value="PhaC_N"/>
</dbReference>
<dbReference type="GO" id="GO:0016746">
    <property type="term" value="F:acyltransferase activity"/>
    <property type="evidence" value="ECO:0007669"/>
    <property type="project" value="UniProtKB-KW"/>
</dbReference>
<evidence type="ECO:0000313" key="5">
    <source>
        <dbReference type="EMBL" id="MBA5689192.1"/>
    </source>
</evidence>
<name>A0A7W2IM72_9BURK</name>
<comment type="caution">
    <text evidence="5">The sequence shown here is derived from an EMBL/GenBank/DDBJ whole genome shotgun (WGS) entry which is preliminary data.</text>
</comment>
<dbReference type="InterPro" id="IPR022211">
    <property type="entry name" value="PHBC_N"/>
</dbReference>
<dbReference type="EMBL" id="JACEZU010000010">
    <property type="protein sequence ID" value="MBA5689192.1"/>
    <property type="molecule type" value="Genomic_DNA"/>
</dbReference>
<dbReference type="Proteomes" id="UP000573499">
    <property type="component" value="Unassembled WGS sequence"/>
</dbReference>
<gene>
    <name evidence="5" type="ORF">H3H39_19295</name>
</gene>
<keyword evidence="2" id="KW-0012">Acyltransferase</keyword>
<protein>
    <submittedName>
        <fullName evidence="5">Polyhydroxyalkanoic acid synthase</fullName>
    </submittedName>
</protein>
<reference evidence="5 6" key="1">
    <citation type="submission" date="2020-07" db="EMBL/GenBank/DDBJ databases">
        <title>Novel species isolated from subtropical streams in China.</title>
        <authorList>
            <person name="Lu H."/>
        </authorList>
    </citation>
    <scope>NUCLEOTIDE SEQUENCE [LARGE SCALE GENOMIC DNA]</scope>
    <source>
        <strain evidence="5 6">LX47W</strain>
    </source>
</reference>
<keyword evidence="1" id="KW-0808">Transferase</keyword>
<dbReference type="PANTHER" id="PTHR36837:SF5">
    <property type="entry name" value="POLY-3-HYDROXYBUTYRATE SYNTHASE"/>
    <property type="match status" value="1"/>
</dbReference>
<proteinExistence type="predicted"/>
<evidence type="ECO:0000256" key="1">
    <source>
        <dbReference type="ARBA" id="ARBA00022679"/>
    </source>
</evidence>
<dbReference type="InterPro" id="IPR029058">
    <property type="entry name" value="AB_hydrolase_fold"/>
</dbReference>
<organism evidence="5 6">
    <name type="scientific">Rugamonas apoptosis</name>
    <dbReference type="NCBI Taxonomy" id="2758570"/>
    <lineage>
        <taxon>Bacteria</taxon>
        <taxon>Pseudomonadati</taxon>
        <taxon>Pseudomonadota</taxon>
        <taxon>Betaproteobacteria</taxon>
        <taxon>Burkholderiales</taxon>
        <taxon>Oxalobacteraceae</taxon>
        <taxon>Telluria group</taxon>
        <taxon>Rugamonas</taxon>
    </lineage>
</organism>
<sequence length="547" mass="61034">MQSAVAKITGGVSPIAMSLAFQDWLMHLAASPGKQMELLDLAIKLGADRAPIAPERREGENRFSAPEWSAWPFNAFSHAFLQTEQFWREATTGVRGVSAHHADVVSFTARQLLDVASPSNYFWTNPEVLHKAYETQGQSVLKGWSNWLQDLGGRGQAPKDEASAYEVGRNVAVTPGKVVYRNELVELIQYKPQTAKVYREPILIIPSWIMKYYILDLSPHNSMVRYLVEQGHTVFLASWRNPVAADRDLGMDDYLRHGVFDTVREVDRLTGHPIHAVGYCLGGTLLAIAAAVYGSGRHGHAGKLKSVSLLAAQTDFSDPGELGLFIDHSELAFLDAMMWQHGYLDGSQMAGSFRLLNSRDMIWSRIMREYLMGQRNIPNDLMAWNADTTRMPYRMHSEYLKHLFLDNDLAEGRFCVDGKAAVVSDIKAPMYVVGTGRDHVSPWKSVYKIHLMADAPVDFVLASGGHNAGIVCEPGHANRSFKSMPHRPPGSHFMSPEEWQQTAEVTEGSWWPHWHAWLARHSAAEQVAPPKMGKALCDAPGQYVMGK</sequence>
<dbReference type="RefSeq" id="WP_182155894.1">
    <property type="nucleotide sequence ID" value="NZ_JACEZU010000010.1"/>
</dbReference>
<dbReference type="Pfam" id="PF12551">
    <property type="entry name" value="PHBC_N"/>
    <property type="match status" value="1"/>
</dbReference>
<evidence type="ECO:0000259" key="4">
    <source>
        <dbReference type="Pfam" id="PF12551"/>
    </source>
</evidence>
<dbReference type="AlphaFoldDB" id="A0A7W2IM72"/>
<feature type="domain" description="Poly-beta-hydroxybutyrate polymerase N-terminal" evidence="3">
    <location>
        <begin position="60"/>
        <end position="227"/>
    </location>
</feature>
<dbReference type="SUPFAM" id="SSF53474">
    <property type="entry name" value="alpha/beta-Hydrolases"/>
    <property type="match status" value="1"/>
</dbReference>
<dbReference type="Pfam" id="PF07167">
    <property type="entry name" value="PhaC_N"/>
    <property type="match status" value="1"/>
</dbReference>
<feature type="domain" description="Poly-beta-hydroxybutyrate polymerase N-terminal" evidence="4">
    <location>
        <begin position="2"/>
        <end position="34"/>
    </location>
</feature>
<dbReference type="PANTHER" id="PTHR36837">
    <property type="entry name" value="POLY(3-HYDROXYALKANOATE) POLYMERASE SUBUNIT PHAC"/>
    <property type="match status" value="1"/>
</dbReference>